<reference evidence="1 2" key="1">
    <citation type="submission" date="2019-10" db="EMBL/GenBank/DDBJ databases">
        <title>Complete genome sequence of Variovorax paradoxus 5C-2.</title>
        <authorList>
            <person name="Gogoleva N.E."/>
            <person name="Balkin A.S."/>
        </authorList>
    </citation>
    <scope>NUCLEOTIDE SEQUENCE [LARGE SCALE GENOMIC DNA]</scope>
    <source>
        <strain evidence="1 2">5C-2</strain>
    </source>
</reference>
<dbReference type="AlphaFoldDB" id="A0A5Q0M687"/>
<gene>
    <name evidence="1" type="ORF">GFK26_18950</name>
</gene>
<organism evidence="1 2">
    <name type="scientific">Variovorax paradoxus</name>
    <dbReference type="NCBI Taxonomy" id="34073"/>
    <lineage>
        <taxon>Bacteria</taxon>
        <taxon>Pseudomonadati</taxon>
        <taxon>Pseudomonadota</taxon>
        <taxon>Betaproteobacteria</taxon>
        <taxon>Burkholderiales</taxon>
        <taxon>Comamonadaceae</taxon>
        <taxon>Variovorax</taxon>
    </lineage>
</organism>
<evidence type="ECO:0000313" key="1">
    <source>
        <dbReference type="EMBL" id="QFZ84698.1"/>
    </source>
</evidence>
<protein>
    <recommendedName>
        <fullName evidence="3">Transposase</fullName>
    </recommendedName>
</protein>
<dbReference type="RefSeq" id="WP_153283320.1">
    <property type="nucleotide sequence ID" value="NZ_CP045644.1"/>
</dbReference>
<dbReference type="Proteomes" id="UP000326780">
    <property type="component" value="Chromosome"/>
</dbReference>
<sequence>MSNQQIAAVTYGIDLGKTWFHVVGMDASGNPVKKAKLSRSNIQGFFVNVPGALIGMEACPGSQWLARKLQALGEMVRLAPPSCTTRSSSTRRPS</sequence>
<evidence type="ECO:0000313" key="2">
    <source>
        <dbReference type="Proteomes" id="UP000326780"/>
    </source>
</evidence>
<dbReference type="EMBL" id="CP045644">
    <property type="protein sequence ID" value="QFZ84698.1"/>
    <property type="molecule type" value="Genomic_DNA"/>
</dbReference>
<name>A0A5Q0M687_VARPD</name>
<evidence type="ECO:0008006" key="3">
    <source>
        <dbReference type="Google" id="ProtNLM"/>
    </source>
</evidence>
<accession>A0A5Q0M687</accession>
<proteinExistence type="predicted"/>